<dbReference type="Pfam" id="PF00625">
    <property type="entry name" value="Guanylate_kin"/>
    <property type="match status" value="1"/>
</dbReference>
<accession>A0A9D2S959</accession>
<sequence length="193" mass="21810">MKKKGMIVILSAPSGCGKDTVFREISKIRNDVCESVSATTRLPRAGEIDGVDYFFKTTDEFEKMIAEDSFLEYASYNNCYYGTPAAPALAAVKKGKICFLIIERKGAQKIMKNYPDAVSIFLMPPDMNTLEHRLKKRNTESDDVIQKRLKIAEEEIEGASKFNYVVVNDELQTAVHEINDILNAELEKRNDNN</sequence>
<evidence type="ECO:0000313" key="13">
    <source>
        <dbReference type="EMBL" id="HJB75297.1"/>
    </source>
</evidence>
<dbReference type="InterPro" id="IPR008144">
    <property type="entry name" value="Guanylate_kin-like_dom"/>
</dbReference>
<dbReference type="InterPro" id="IPR017665">
    <property type="entry name" value="Guanylate_kinase"/>
</dbReference>
<comment type="catalytic activity">
    <reaction evidence="10 11">
        <text>GMP + ATP = GDP + ADP</text>
        <dbReference type="Rhea" id="RHEA:20780"/>
        <dbReference type="ChEBI" id="CHEBI:30616"/>
        <dbReference type="ChEBI" id="CHEBI:58115"/>
        <dbReference type="ChEBI" id="CHEBI:58189"/>
        <dbReference type="ChEBI" id="CHEBI:456216"/>
        <dbReference type="EC" id="2.7.4.8"/>
    </reaction>
</comment>
<dbReference type="NCBIfam" id="TIGR03263">
    <property type="entry name" value="guanyl_kin"/>
    <property type="match status" value="1"/>
</dbReference>
<evidence type="ECO:0000256" key="11">
    <source>
        <dbReference type="HAMAP-Rule" id="MF_00328"/>
    </source>
</evidence>
<evidence type="ECO:0000313" key="14">
    <source>
        <dbReference type="Proteomes" id="UP000823877"/>
    </source>
</evidence>
<proteinExistence type="inferred from homology"/>
<evidence type="ECO:0000259" key="12">
    <source>
        <dbReference type="PROSITE" id="PS50052"/>
    </source>
</evidence>
<keyword evidence="8 11" id="KW-0067">ATP-binding</keyword>
<gene>
    <name evidence="11 13" type="primary">gmk</name>
    <name evidence="13" type="ORF">IAA37_06445</name>
</gene>
<organism evidence="13 14">
    <name type="scientific">Candidatus Eubacterium faecale</name>
    <dbReference type="NCBI Taxonomy" id="2838568"/>
    <lineage>
        <taxon>Bacteria</taxon>
        <taxon>Bacillati</taxon>
        <taxon>Bacillota</taxon>
        <taxon>Clostridia</taxon>
        <taxon>Eubacteriales</taxon>
        <taxon>Eubacteriaceae</taxon>
        <taxon>Eubacterium</taxon>
    </lineage>
</organism>
<dbReference type="Gene3D" id="3.40.50.300">
    <property type="entry name" value="P-loop containing nucleotide triphosphate hydrolases"/>
    <property type="match status" value="1"/>
</dbReference>
<evidence type="ECO:0000256" key="9">
    <source>
        <dbReference type="ARBA" id="ARBA00030128"/>
    </source>
</evidence>
<dbReference type="HAMAP" id="MF_00328">
    <property type="entry name" value="Guanylate_kinase"/>
    <property type="match status" value="1"/>
</dbReference>
<reference evidence="13" key="1">
    <citation type="journal article" date="2021" name="PeerJ">
        <title>Extensive microbial diversity within the chicken gut microbiome revealed by metagenomics and culture.</title>
        <authorList>
            <person name="Gilroy R."/>
            <person name="Ravi A."/>
            <person name="Getino M."/>
            <person name="Pursley I."/>
            <person name="Horton D.L."/>
            <person name="Alikhan N.F."/>
            <person name="Baker D."/>
            <person name="Gharbi K."/>
            <person name="Hall N."/>
            <person name="Watson M."/>
            <person name="Adriaenssens E.M."/>
            <person name="Foster-Nyarko E."/>
            <person name="Jarju S."/>
            <person name="Secka A."/>
            <person name="Antonio M."/>
            <person name="Oren A."/>
            <person name="Chaudhuri R.R."/>
            <person name="La Ragione R."/>
            <person name="Hildebrand F."/>
            <person name="Pallen M.J."/>
        </authorList>
    </citation>
    <scope>NUCLEOTIDE SEQUENCE</scope>
    <source>
        <strain evidence="13">CHK188-16595</strain>
    </source>
</reference>
<dbReference type="CDD" id="cd00071">
    <property type="entry name" value="GMPK"/>
    <property type="match status" value="1"/>
</dbReference>
<dbReference type="PANTHER" id="PTHR23117">
    <property type="entry name" value="GUANYLATE KINASE-RELATED"/>
    <property type="match status" value="1"/>
</dbReference>
<feature type="domain" description="Guanylate kinase-like" evidence="12">
    <location>
        <begin position="5"/>
        <end position="183"/>
    </location>
</feature>
<name>A0A9D2S959_9FIRM</name>
<comment type="subcellular location">
    <subcellularLocation>
        <location evidence="11">Cytoplasm</location>
    </subcellularLocation>
</comment>
<dbReference type="PROSITE" id="PS50052">
    <property type="entry name" value="GUANYLATE_KINASE_2"/>
    <property type="match status" value="1"/>
</dbReference>
<evidence type="ECO:0000256" key="7">
    <source>
        <dbReference type="ARBA" id="ARBA00022777"/>
    </source>
</evidence>
<evidence type="ECO:0000256" key="2">
    <source>
        <dbReference type="ARBA" id="ARBA00005790"/>
    </source>
</evidence>
<dbReference type="GO" id="GO:0005829">
    <property type="term" value="C:cytosol"/>
    <property type="evidence" value="ECO:0007669"/>
    <property type="project" value="TreeGrafter"/>
</dbReference>
<keyword evidence="11" id="KW-0963">Cytoplasm</keyword>
<dbReference type="Proteomes" id="UP000823877">
    <property type="component" value="Unassembled WGS sequence"/>
</dbReference>
<evidence type="ECO:0000256" key="10">
    <source>
        <dbReference type="ARBA" id="ARBA00048594"/>
    </source>
</evidence>
<comment type="function">
    <text evidence="1 11">Essential for recycling GMP and indirectly, cGMP.</text>
</comment>
<dbReference type="EC" id="2.7.4.8" evidence="3 11"/>
<dbReference type="FunFam" id="3.30.63.10:FF:000002">
    <property type="entry name" value="Guanylate kinase 1"/>
    <property type="match status" value="1"/>
</dbReference>
<evidence type="ECO:0000256" key="6">
    <source>
        <dbReference type="ARBA" id="ARBA00022741"/>
    </source>
</evidence>
<dbReference type="SUPFAM" id="SSF52540">
    <property type="entry name" value="P-loop containing nucleoside triphosphate hydrolases"/>
    <property type="match status" value="1"/>
</dbReference>
<keyword evidence="5 11" id="KW-0808">Transferase</keyword>
<dbReference type="GO" id="GO:0004385">
    <property type="term" value="F:GMP kinase activity"/>
    <property type="evidence" value="ECO:0007669"/>
    <property type="project" value="UniProtKB-UniRule"/>
</dbReference>
<dbReference type="PANTHER" id="PTHR23117:SF13">
    <property type="entry name" value="GUANYLATE KINASE"/>
    <property type="match status" value="1"/>
</dbReference>
<dbReference type="InterPro" id="IPR008145">
    <property type="entry name" value="GK/Ca_channel_bsu"/>
</dbReference>
<evidence type="ECO:0000256" key="8">
    <source>
        <dbReference type="ARBA" id="ARBA00022840"/>
    </source>
</evidence>
<dbReference type="GO" id="GO:0005524">
    <property type="term" value="F:ATP binding"/>
    <property type="evidence" value="ECO:0007669"/>
    <property type="project" value="UniProtKB-UniRule"/>
</dbReference>
<comment type="similarity">
    <text evidence="2 11">Belongs to the guanylate kinase family.</text>
</comment>
<dbReference type="InterPro" id="IPR027417">
    <property type="entry name" value="P-loop_NTPase"/>
</dbReference>
<evidence type="ECO:0000256" key="5">
    <source>
        <dbReference type="ARBA" id="ARBA00022679"/>
    </source>
</evidence>
<feature type="binding site" evidence="11">
    <location>
        <begin position="12"/>
        <end position="19"/>
    </location>
    <ligand>
        <name>ATP</name>
        <dbReference type="ChEBI" id="CHEBI:30616"/>
    </ligand>
</feature>
<evidence type="ECO:0000256" key="3">
    <source>
        <dbReference type="ARBA" id="ARBA00012961"/>
    </source>
</evidence>
<dbReference type="EMBL" id="DWXN01000012">
    <property type="protein sequence ID" value="HJB75297.1"/>
    <property type="molecule type" value="Genomic_DNA"/>
</dbReference>
<evidence type="ECO:0000256" key="1">
    <source>
        <dbReference type="ARBA" id="ARBA00003531"/>
    </source>
</evidence>
<dbReference type="AlphaFoldDB" id="A0A9D2S959"/>
<keyword evidence="7 11" id="KW-0418">Kinase</keyword>
<protein>
    <recommendedName>
        <fullName evidence="4 11">Guanylate kinase</fullName>
        <ecNumber evidence="3 11">2.7.4.8</ecNumber>
    </recommendedName>
    <alternativeName>
        <fullName evidence="9 11">GMP kinase</fullName>
    </alternativeName>
</protein>
<comment type="caution">
    <text evidence="13">The sequence shown here is derived from an EMBL/GenBank/DDBJ whole genome shotgun (WGS) entry which is preliminary data.</text>
</comment>
<reference evidence="13" key="2">
    <citation type="submission" date="2021-04" db="EMBL/GenBank/DDBJ databases">
        <authorList>
            <person name="Gilroy R."/>
        </authorList>
    </citation>
    <scope>NUCLEOTIDE SEQUENCE</scope>
    <source>
        <strain evidence="13">CHK188-16595</strain>
    </source>
</reference>
<keyword evidence="6 11" id="KW-0547">Nucleotide-binding</keyword>
<dbReference type="PROSITE" id="PS00856">
    <property type="entry name" value="GUANYLATE_KINASE_1"/>
    <property type="match status" value="1"/>
</dbReference>
<dbReference type="InterPro" id="IPR020590">
    <property type="entry name" value="Guanylate_kinase_CS"/>
</dbReference>
<dbReference type="Gene3D" id="3.30.63.10">
    <property type="entry name" value="Guanylate Kinase phosphate binding domain"/>
    <property type="match status" value="1"/>
</dbReference>
<dbReference type="SMART" id="SM00072">
    <property type="entry name" value="GuKc"/>
    <property type="match status" value="1"/>
</dbReference>
<evidence type="ECO:0000256" key="4">
    <source>
        <dbReference type="ARBA" id="ARBA00016296"/>
    </source>
</evidence>